<organism evidence="2 3">
    <name type="scientific">Bacteroides difficilis</name>
    <dbReference type="NCBI Taxonomy" id="2763021"/>
    <lineage>
        <taxon>Bacteria</taxon>
        <taxon>Pseudomonadati</taxon>
        <taxon>Bacteroidota</taxon>
        <taxon>Bacteroidia</taxon>
        <taxon>Bacteroidales</taxon>
        <taxon>Bacteroidaceae</taxon>
        <taxon>Bacteroides</taxon>
    </lineage>
</organism>
<comment type="caution">
    <text evidence="2">The sequence shown here is derived from an EMBL/GenBank/DDBJ whole genome shotgun (WGS) entry which is preliminary data.</text>
</comment>
<dbReference type="EMBL" id="JACOOE010000001">
    <property type="protein sequence ID" value="MBC5603847.1"/>
    <property type="molecule type" value="Genomic_DNA"/>
</dbReference>
<dbReference type="PANTHER" id="PTHR34825">
    <property type="entry name" value="CONSERVED PROTEIN, WITH A WEAK D-GALACTARATE DEHYDRATASE/ALTRONATE HYDROLASE DOMAIN"/>
    <property type="match status" value="1"/>
</dbReference>
<dbReference type="RefSeq" id="WP_186966498.1">
    <property type="nucleotide sequence ID" value="NZ_JACOOE010000001.1"/>
</dbReference>
<dbReference type="Pfam" id="PF09820">
    <property type="entry name" value="AAA-ATPase_like"/>
    <property type="match status" value="1"/>
</dbReference>
<dbReference type="GO" id="GO:0005524">
    <property type="term" value="F:ATP binding"/>
    <property type="evidence" value="ECO:0007669"/>
    <property type="project" value="UniProtKB-KW"/>
</dbReference>
<evidence type="ECO:0000313" key="2">
    <source>
        <dbReference type="EMBL" id="MBC5603847.1"/>
    </source>
</evidence>
<keyword evidence="3" id="KW-1185">Reference proteome</keyword>
<dbReference type="PANTHER" id="PTHR34825:SF1">
    <property type="entry name" value="AAA-ATPASE-LIKE DOMAIN-CONTAINING PROTEIN"/>
    <property type="match status" value="1"/>
</dbReference>
<evidence type="ECO:0000313" key="3">
    <source>
        <dbReference type="Proteomes" id="UP000600600"/>
    </source>
</evidence>
<name>A0ABR7C7R1_9BACE</name>
<dbReference type="Pfam" id="PF08011">
    <property type="entry name" value="PDDEXK_9"/>
    <property type="match status" value="1"/>
</dbReference>
<keyword evidence="2" id="KW-0547">Nucleotide-binding</keyword>
<dbReference type="InterPro" id="IPR018631">
    <property type="entry name" value="AAA-ATPase-like_dom"/>
</dbReference>
<accession>A0ABR7C7R1</accession>
<proteinExistence type="predicted"/>
<dbReference type="Proteomes" id="UP000600600">
    <property type="component" value="Unassembled WGS sequence"/>
</dbReference>
<evidence type="ECO:0000259" key="1">
    <source>
        <dbReference type="Pfam" id="PF09820"/>
    </source>
</evidence>
<reference evidence="2 3" key="1">
    <citation type="submission" date="2020-08" db="EMBL/GenBank/DDBJ databases">
        <title>Genome public.</title>
        <authorList>
            <person name="Liu C."/>
            <person name="Sun Q."/>
        </authorList>
    </citation>
    <scope>NUCLEOTIDE SEQUENCE [LARGE SCALE GENOMIC DNA]</scope>
    <source>
        <strain evidence="2 3">M27</strain>
    </source>
</reference>
<keyword evidence="2" id="KW-0067">ATP-binding</keyword>
<gene>
    <name evidence="2" type="ORF">H8S67_04070</name>
</gene>
<dbReference type="InterPro" id="IPR012547">
    <property type="entry name" value="PDDEXK_9"/>
</dbReference>
<sequence>MIYPIGIQNFESLINDGYVYVDKTALVYQMATTGRYYFLSRPRRFGKSLLLSTLEAYLSGKKELFKGLAIEKLEHKWEEHPILHLDLNTAKYDAMDSLNHVLDDSLKKWEEIYGTFPTEVTFALRLKGIVERAYEKTGHRVVILVDEYDKPMLQAIGNEVLQTEYRSTLKAFYSVLKTQDRYIKLAFLTGVTKFGKVSVFSDLNNLNDISMDDRYINICGITDGELHEYFDNDVALLGERNGLTKEECYTKLKEQYDGYHFDYKTEGLYNPFSILNTLAKMKFANYWFETGTPSFLVYLMKNSNYQLDKLTEEQVPGDFLNSIDSMSRNPIPVIYQSGYLTIKGYNEEFDIYRLGFPNKEVESGFIKYLIPFYTPVEEEKTGFFITNFIMDIRRGAPESFMQRMQSMFADTDYKITGKMELYFQNAMYLVFKMLGFYTDVERTTSNGRIDIVLKTKDYIYVMELKLDGSADDALRQIEEKGYALPFTKDPRKLYKIGVDFSSETRGIKEWKIIPDADA</sequence>
<feature type="domain" description="AAA-ATPase-like" evidence="1">
    <location>
        <begin position="4"/>
        <end position="200"/>
    </location>
</feature>
<protein>
    <submittedName>
        <fullName evidence="2">ATP-binding protein</fullName>
    </submittedName>
</protein>